<evidence type="ECO:0000313" key="3">
    <source>
        <dbReference type="Proteomes" id="UP000095280"/>
    </source>
</evidence>
<keyword evidence="2" id="KW-0812">Transmembrane</keyword>
<proteinExistence type="predicted"/>
<feature type="transmembrane region" description="Helical" evidence="2">
    <location>
        <begin position="29"/>
        <end position="49"/>
    </location>
</feature>
<keyword evidence="2" id="KW-0472">Membrane</keyword>
<keyword evidence="2" id="KW-1133">Transmembrane helix</keyword>
<feature type="transmembrane region" description="Helical" evidence="2">
    <location>
        <begin position="55"/>
        <end position="76"/>
    </location>
</feature>
<evidence type="ECO:0000256" key="1">
    <source>
        <dbReference type="SAM" id="MobiDB-lite"/>
    </source>
</evidence>
<feature type="compositionally biased region" description="Pro residues" evidence="1">
    <location>
        <begin position="195"/>
        <end position="219"/>
    </location>
</feature>
<reference evidence="4" key="1">
    <citation type="submission" date="2016-11" db="UniProtKB">
        <authorList>
            <consortium name="WormBaseParasite"/>
        </authorList>
    </citation>
    <scope>IDENTIFICATION</scope>
</reference>
<organism evidence="3 4">
    <name type="scientific">Macrostomum lignano</name>
    <dbReference type="NCBI Taxonomy" id="282301"/>
    <lineage>
        <taxon>Eukaryota</taxon>
        <taxon>Metazoa</taxon>
        <taxon>Spiralia</taxon>
        <taxon>Lophotrochozoa</taxon>
        <taxon>Platyhelminthes</taxon>
        <taxon>Rhabditophora</taxon>
        <taxon>Macrostomorpha</taxon>
        <taxon>Macrostomida</taxon>
        <taxon>Macrostomidae</taxon>
        <taxon>Macrostomum</taxon>
    </lineage>
</organism>
<evidence type="ECO:0000313" key="4">
    <source>
        <dbReference type="WBParaSite" id="maker-uti_cns_0000242-snap-gene-2.2-mRNA-1"/>
    </source>
</evidence>
<feature type="region of interest" description="Disordered" evidence="1">
    <location>
        <begin position="189"/>
        <end position="226"/>
    </location>
</feature>
<dbReference type="AlphaFoldDB" id="A0A1I8FY13"/>
<accession>A0A1I8FY13</accession>
<sequence>SSLQPPQGGSVMLEEPQFPVRQRSAHKNFGTLAVLCGCSLALLEVLAIVMRSDYAIRGTGLWCGAVLLLSGGLAVSAATARHRLRRRCLAAGLVAAAALLVTAAAATAEAATLAENRRLYERTRMRMREQAYLAVFYLGVAKTVVECLALLLSTAQLVCLLGFYRRLLSERRAGGLSLAAVTEASAEPLSLRMPQPRPLEPPPYSPVADPLEPPPPPPYSEVADEK</sequence>
<feature type="transmembrane region" description="Helical" evidence="2">
    <location>
        <begin position="131"/>
        <end position="164"/>
    </location>
</feature>
<keyword evidence="3" id="KW-1185">Reference proteome</keyword>
<dbReference type="WBParaSite" id="maker-uti_cns_0000242-snap-gene-2.2-mRNA-1">
    <property type="protein sequence ID" value="maker-uti_cns_0000242-snap-gene-2.2-mRNA-1"/>
    <property type="gene ID" value="maker-uti_cns_0000242-snap-gene-2.2"/>
</dbReference>
<dbReference type="Proteomes" id="UP000095280">
    <property type="component" value="Unplaced"/>
</dbReference>
<protein>
    <submittedName>
        <fullName evidence="4">Transmembrane protein</fullName>
    </submittedName>
</protein>
<name>A0A1I8FY13_9PLAT</name>
<evidence type="ECO:0000256" key="2">
    <source>
        <dbReference type="SAM" id="Phobius"/>
    </source>
</evidence>
<feature type="transmembrane region" description="Helical" evidence="2">
    <location>
        <begin position="88"/>
        <end position="111"/>
    </location>
</feature>